<organism evidence="1 2">
    <name type="scientific">Neolentinus lepideus HHB14362 ss-1</name>
    <dbReference type="NCBI Taxonomy" id="1314782"/>
    <lineage>
        <taxon>Eukaryota</taxon>
        <taxon>Fungi</taxon>
        <taxon>Dikarya</taxon>
        <taxon>Basidiomycota</taxon>
        <taxon>Agaricomycotina</taxon>
        <taxon>Agaricomycetes</taxon>
        <taxon>Gloeophyllales</taxon>
        <taxon>Gloeophyllaceae</taxon>
        <taxon>Neolentinus</taxon>
    </lineage>
</organism>
<dbReference type="EMBL" id="KV425619">
    <property type="protein sequence ID" value="KZT20527.1"/>
    <property type="molecule type" value="Genomic_DNA"/>
</dbReference>
<dbReference type="OrthoDB" id="10614381at2759"/>
<dbReference type="InParanoid" id="A0A165P4Z4"/>
<evidence type="ECO:0000313" key="1">
    <source>
        <dbReference type="EMBL" id="KZT20527.1"/>
    </source>
</evidence>
<evidence type="ECO:0000313" key="2">
    <source>
        <dbReference type="Proteomes" id="UP000076761"/>
    </source>
</evidence>
<sequence>MSSSPNIPSASYELDARALDVLNNNDFDFELDSVSTVSDVPGPGRTLDRVFGILGKAFESVRTKPLHNQHTVYDLDAGALDVLLDNHVDLDAASASTASDIPGPGRTLGKAISIFGKALGDACTDMATRMGLGPHAAMARLLKATLQARIRACHSEPYHNPRTCSSCEYQRLSRSLQSREPDMLVLLDAFILLTRMQESAEVHSSQQ</sequence>
<proteinExistence type="predicted"/>
<accession>A0A165P4Z4</accession>
<dbReference type="Proteomes" id="UP000076761">
    <property type="component" value="Unassembled WGS sequence"/>
</dbReference>
<name>A0A165P4Z4_9AGAM</name>
<keyword evidence="2" id="KW-1185">Reference proteome</keyword>
<reference evidence="1 2" key="1">
    <citation type="journal article" date="2016" name="Mol. Biol. Evol.">
        <title>Comparative Genomics of Early-Diverging Mushroom-Forming Fungi Provides Insights into the Origins of Lignocellulose Decay Capabilities.</title>
        <authorList>
            <person name="Nagy L.G."/>
            <person name="Riley R."/>
            <person name="Tritt A."/>
            <person name="Adam C."/>
            <person name="Daum C."/>
            <person name="Floudas D."/>
            <person name="Sun H."/>
            <person name="Yadav J.S."/>
            <person name="Pangilinan J."/>
            <person name="Larsson K.H."/>
            <person name="Matsuura K."/>
            <person name="Barry K."/>
            <person name="Labutti K."/>
            <person name="Kuo R."/>
            <person name="Ohm R.A."/>
            <person name="Bhattacharya S.S."/>
            <person name="Shirouzu T."/>
            <person name="Yoshinaga Y."/>
            <person name="Martin F.M."/>
            <person name="Grigoriev I.V."/>
            <person name="Hibbett D.S."/>
        </authorList>
    </citation>
    <scope>NUCLEOTIDE SEQUENCE [LARGE SCALE GENOMIC DNA]</scope>
    <source>
        <strain evidence="1 2">HHB14362 ss-1</strain>
    </source>
</reference>
<gene>
    <name evidence="1" type="ORF">NEOLEDRAFT_842467</name>
</gene>
<dbReference type="AlphaFoldDB" id="A0A165P4Z4"/>
<protein>
    <submittedName>
        <fullName evidence="1">Uncharacterized protein</fullName>
    </submittedName>
</protein>